<comment type="caution">
    <text evidence="3">The sequence shown here is derived from an EMBL/GenBank/DDBJ whole genome shotgun (WGS) entry which is preliminary data.</text>
</comment>
<evidence type="ECO:0000256" key="1">
    <source>
        <dbReference type="SAM" id="Phobius"/>
    </source>
</evidence>
<organism evidence="3 4">
    <name type="scientific">Dongia rigui</name>
    <dbReference type="NCBI Taxonomy" id="940149"/>
    <lineage>
        <taxon>Bacteria</taxon>
        <taxon>Pseudomonadati</taxon>
        <taxon>Pseudomonadota</taxon>
        <taxon>Alphaproteobacteria</taxon>
        <taxon>Rhodospirillales</taxon>
        <taxon>Dongiaceae</taxon>
        <taxon>Dongia</taxon>
    </lineage>
</organism>
<keyword evidence="1" id="KW-1133">Transmembrane helix</keyword>
<feature type="transmembrane region" description="Helical" evidence="1">
    <location>
        <begin position="66"/>
        <end position="84"/>
    </location>
</feature>
<evidence type="ECO:0000313" key="3">
    <source>
        <dbReference type="EMBL" id="MDY0871539.1"/>
    </source>
</evidence>
<keyword evidence="1" id="KW-0472">Membrane</keyword>
<dbReference type="RefSeq" id="WP_320499971.1">
    <property type="nucleotide sequence ID" value="NZ_JAXCLX010000001.1"/>
</dbReference>
<feature type="transmembrane region" description="Helical" evidence="1">
    <location>
        <begin position="89"/>
        <end position="108"/>
    </location>
</feature>
<keyword evidence="1" id="KW-0812">Transmembrane</keyword>
<dbReference type="Gene3D" id="3.60.10.10">
    <property type="entry name" value="Endonuclease/exonuclease/phosphatase"/>
    <property type="match status" value="1"/>
</dbReference>
<sequence length="363" mass="40247">MTLPEDYVTELPALDGQAAPSDRRQRSAFLKGLHAGLVAGSLALLFATFLPLVHPYWPLADVAEHFALQILLAAVMLGALALALRRWRWLSVIGGIAFIQLWTIHPYWPSDTVLVTPMAAEKRLKLVSLNVWYHNQNLPAVIDYLRDTDADVVGLVEVRDRMLPELAALNDLYPYRLECVSVARICQELLLSKYPFTASGKGRINGELPVLVWGEIRPMPQGPPLTIAVTHLAWPFKKIRPPAEPSLNPQRHSLPKGLPRLLQTEQALTLTGALDRLSSNLVLMGDFNMAPWSRTQQYLRRATGLDNKGDLVPSWPSWAPAFIRLPIDHVMTRGNPQILTLAAGPDVGSDHRPVEAVIALSLP</sequence>
<keyword evidence="3" id="KW-0540">Nuclease</keyword>
<name>A0ABU5DW87_9PROT</name>
<dbReference type="InterPro" id="IPR036691">
    <property type="entry name" value="Endo/exonu/phosph_ase_sf"/>
</dbReference>
<dbReference type="Pfam" id="PF03372">
    <property type="entry name" value="Exo_endo_phos"/>
    <property type="match status" value="1"/>
</dbReference>
<dbReference type="InterPro" id="IPR005135">
    <property type="entry name" value="Endo/exonuclease/phosphatase"/>
</dbReference>
<feature type="domain" description="Endonuclease/exonuclease/phosphatase" evidence="2">
    <location>
        <begin position="128"/>
        <end position="351"/>
    </location>
</feature>
<proteinExistence type="predicted"/>
<accession>A0ABU5DW87</accession>
<evidence type="ECO:0000313" key="4">
    <source>
        <dbReference type="Proteomes" id="UP001271769"/>
    </source>
</evidence>
<protein>
    <submittedName>
        <fullName evidence="3">Endonuclease/exonuclease/phosphatase family protein</fullName>
    </submittedName>
</protein>
<reference evidence="3 4" key="1">
    <citation type="journal article" date="2013" name="Antonie Van Leeuwenhoek">
        <title>Dongia rigui sp. nov., isolated from freshwater of a large wetland in Korea.</title>
        <authorList>
            <person name="Baik K.S."/>
            <person name="Hwang Y.M."/>
            <person name="Choi J.S."/>
            <person name="Kwon J."/>
            <person name="Seong C.N."/>
        </authorList>
    </citation>
    <scope>NUCLEOTIDE SEQUENCE [LARGE SCALE GENOMIC DNA]</scope>
    <source>
        <strain evidence="3 4">04SU4-P</strain>
    </source>
</reference>
<keyword evidence="4" id="KW-1185">Reference proteome</keyword>
<gene>
    <name evidence="3" type="ORF">SMD31_06380</name>
</gene>
<feature type="transmembrane region" description="Helical" evidence="1">
    <location>
        <begin position="33"/>
        <end position="54"/>
    </location>
</feature>
<dbReference type="EMBL" id="JAXCLX010000001">
    <property type="protein sequence ID" value="MDY0871539.1"/>
    <property type="molecule type" value="Genomic_DNA"/>
</dbReference>
<dbReference type="Proteomes" id="UP001271769">
    <property type="component" value="Unassembled WGS sequence"/>
</dbReference>
<keyword evidence="3" id="KW-0378">Hydrolase</keyword>
<keyword evidence="3" id="KW-0255">Endonuclease</keyword>
<dbReference type="SUPFAM" id="SSF56219">
    <property type="entry name" value="DNase I-like"/>
    <property type="match status" value="1"/>
</dbReference>
<evidence type="ECO:0000259" key="2">
    <source>
        <dbReference type="Pfam" id="PF03372"/>
    </source>
</evidence>
<dbReference type="GO" id="GO:0004519">
    <property type="term" value="F:endonuclease activity"/>
    <property type="evidence" value="ECO:0007669"/>
    <property type="project" value="UniProtKB-KW"/>
</dbReference>